<name>A0ABW8Q3Q0_9NEIS</name>
<feature type="signal peptide" evidence="1">
    <location>
        <begin position="1"/>
        <end position="18"/>
    </location>
</feature>
<evidence type="ECO:0000313" key="3">
    <source>
        <dbReference type="Proteomes" id="UP001621964"/>
    </source>
</evidence>
<accession>A0ABW8Q3Q0</accession>
<dbReference type="EMBL" id="JBJGEB010000005">
    <property type="protein sequence ID" value="MFK7642180.1"/>
    <property type="molecule type" value="Genomic_DNA"/>
</dbReference>
<proteinExistence type="predicted"/>
<evidence type="ECO:0000313" key="2">
    <source>
        <dbReference type="EMBL" id="MFK7642180.1"/>
    </source>
</evidence>
<sequence length="192" mass="20598">MSKFPVFFVFVMPLAVFASPPSSITDKGSISQRGSVVAEKANNVRTEQININGLQGGQVINSGNKLIVKGGTITTKPGQNQNKPLIEIKNPRNKEIYIENTRIVTDGFAQDNKDGSAGVVVVENGKKKNARDTSKIHMKNVHVESRNSEINARATSSSGSVACAGVVCTDEDVDSKVIVKIKGKNKFKAIAK</sequence>
<reference evidence="2 3" key="1">
    <citation type="submission" date="2024-11" db="EMBL/GenBank/DDBJ databases">
        <authorList>
            <person name="Mikucki A.G."/>
            <person name="Kahler C.M."/>
        </authorList>
    </citation>
    <scope>NUCLEOTIDE SEQUENCE [LARGE SCALE GENOMIC DNA]</scope>
    <source>
        <strain evidence="2 3">EXNM717</strain>
    </source>
</reference>
<dbReference type="RefSeq" id="WP_039850375.1">
    <property type="nucleotide sequence ID" value="NZ_JBJGEB010000005.1"/>
</dbReference>
<comment type="caution">
    <text evidence="2">The sequence shown here is derived from an EMBL/GenBank/DDBJ whole genome shotgun (WGS) entry which is preliminary data.</text>
</comment>
<organism evidence="2 3">
    <name type="scientific">Neisseria oralis</name>
    <dbReference type="NCBI Taxonomy" id="1107316"/>
    <lineage>
        <taxon>Bacteria</taxon>
        <taxon>Pseudomonadati</taxon>
        <taxon>Pseudomonadota</taxon>
        <taxon>Betaproteobacteria</taxon>
        <taxon>Neisseriales</taxon>
        <taxon>Neisseriaceae</taxon>
        <taxon>Neisseria</taxon>
    </lineage>
</organism>
<dbReference type="Proteomes" id="UP001621964">
    <property type="component" value="Unassembled WGS sequence"/>
</dbReference>
<evidence type="ECO:0000256" key="1">
    <source>
        <dbReference type="SAM" id="SignalP"/>
    </source>
</evidence>
<keyword evidence="1" id="KW-0732">Signal</keyword>
<feature type="chain" id="PRO_5045341558" evidence="1">
    <location>
        <begin position="19"/>
        <end position="192"/>
    </location>
</feature>
<protein>
    <submittedName>
        <fullName evidence="2">Uncharacterized protein</fullName>
    </submittedName>
</protein>
<keyword evidence="3" id="KW-1185">Reference proteome</keyword>
<gene>
    <name evidence="2" type="ORF">ACI43T_06675</name>
</gene>